<accession>A0AAE4RCS5</accession>
<dbReference type="Pfam" id="PF25310">
    <property type="entry name" value="VG15"/>
    <property type="match status" value="1"/>
</dbReference>
<evidence type="ECO:0000313" key="1">
    <source>
        <dbReference type="EMBL" id="MDV7010822.1"/>
    </source>
</evidence>
<reference evidence="1" key="1">
    <citation type="submission" date="2023-10" db="EMBL/GenBank/DDBJ databases">
        <title>Characterization and genome sequence of Mycobacterium intracellulare ABSURDO, a novel pathogenic isolate with three colony morphotypes that vary in growth and acid-fastness.</title>
        <authorList>
            <person name="Jude B.A."/>
            <person name="Robinson R.T."/>
        </authorList>
    </citation>
    <scope>NUCLEOTIDE SEQUENCE</scope>
    <source>
        <strain evidence="1">ABSURDO Component B</strain>
    </source>
</reference>
<dbReference type="EMBL" id="JAWLLD010000001">
    <property type="protein sequence ID" value="MDV7010822.1"/>
    <property type="molecule type" value="Genomic_DNA"/>
</dbReference>
<gene>
    <name evidence="1" type="ORF">R4F53_00685</name>
</gene>
<protein>
    <recommendedName>
        <fullName evidence="3">Capsid maturation protease</fullName>
    </recommendedName>
</protein>
<evidence type="ECO:0008006" key="3">
    <source>
        <dbReference type="Google" id="ProtNLM"/>
    </source>
</evidence>
<organism evidence="1 2">
    <name type="scientific">Mycobacterium intracellulare</name>
    <dbReference type="NCBI Taxonomy" id="1767"/>
    <lineage>
        <taxon>Bacteria</taxon>
        <taxon>Bacillati</taxon>
        <taxon>Actinomycetota</taxon>
        <taxon>Actinomycetes</taxon>
        <taxon>Mycobacteriales</taxon>
        <taxon>Mycobacteriaceae</taxon>
        <taxon>Mycobacterium</taxon>
        <taxon>Mycobacterium avium complex (MAC)</taxon>
    </lineage>
</organism>
<dbReference type="RefSeq" id="WP_317727130.1">
    <property type="nucleotide sequence ID" value="NZ_JAWLLC010000002.1"/>
</dbReference>
<proteinExistence type="predicted"/>
<dbReference type="Proteomes" id="UP001187143">
    <property type="component" value="Unassembled WGS sequence"/>
</dbReference>
<comment type="caution">
    <text evidence="1">The sequence shown here is derived from an EMBL/GenBank/DDBJ whole genome shotgun (WGS) entry which is preliminary data.</text>
</comment>
<dbReference type="InterPro" id="IPR057369">
    <property type="entry name" value="VG15"/>
</dbReference>
<name>A0AAE4RCS5_MYCIT</name>
<sequence length="288" mass="32143">MNPDEYAAQQAAISALVAQYALQLGKLFSKPALSLVEWVGLLDIIYPQIEYYREQAAQLARAFYDHQRATAHPNLPRNDRFLESYSFERFLVDMEPARDRMSQADSPDHAIGQVALQAVRTVENAGRQQIIHAVQEDPEQHLVRGWARVATGRETCAWCLMLVSRGPVYLGADTAGLDMDDETAARMIAAGEDVSEYMEEWHAGCDCKVVPVFKRQSWHGKAAADRALELWNEATLEAIAIEKDDPGVHTHGKNKGKQFTRNQLALNALRRRLANGEIDPSEFAGLAA</sequence>
<evidence type="ECO:0000313" key="2">
    <source>
        <dbReference type="Proteomes" id="UP001187143"/>
    </source>
</evidence>
<dbReference type="AlphaFoldDB" id="A0AAE4RCS5"/>